<dbReference type="Gene3D" id="1.10.246.130">
    <property type="match status" value="1"/>
</dbReference>
<comment type="catalytic activity">
    <reaction evidence="3">
        <text>an N-terminal (5-L-glutamyl)-[peptide] + an alpha-amino acid = 5-L-glutamyl amino acid + an N-terminal L-alpha-aminoacyl-[peptide]</text>
        <dbReference type="Rhea" id="RHEA:23904"/>
        <dbReference type="Rhea" id="RHEA-COMP:9780"/>
        <dbReference type="Rhea" id="RHEA-COMP:9795"/>
        <dbReference type="ChEBI" id="CHEBI:77644"/>
        <dbReference type="ChEBI" id="CHEBI:78597"/>
        <dbReference type="ChEBI" id="CHEBI:78599"/>
        <dbReference type="ChEBI" id="CHEBI:78608"/>
        <dbReference type="EC" id="2.3.2.2"/>
    </reaction>
</comment>
<dbReference type="InterPro" id="IPR043137">
    <property type="entry name" value="GGT_ssub_C"/>
</dbReference>
<keyword evidence="3" id="KW-0012">Acyltransferase</keyword>
<dbReference type="Proteomes" id="UP001370490">
    <property type="component" value="Unassembled WGS sequence"/>
</dbReference>
<proteinExistence type="predicted"/>
<dbReference type="GO" id="GO:0005886">
    <property type="term" value="C:plasma membrane"/>
    <property type="evidence" value="ECO:0007669"/>
    <property type="project" value="TreeGrafter"/>
</dbReference>
<accession>A0AAN8Z6B8</accession>
<dbReference type="InterPro" id="IPR043138">
    <property type="entry name" value="GGT_lsub"/>
</dbReference>
<comment type="catalytic activity">
    <reaction evidence="3">
        <text>glutathione + H2O = L-cysteinylglycine + L-glutamate</text>
        <dbReference type="Rhea" id="RHEA:28807"/>
        <dbReference type="ChEBI" id="CHEBI:15377"/>
        <dbReference type="ChEBI" id="CHEBI:29985"/>
        <dbReference type="ChEBI" id="CHEBI:57925"/>
        <dbReference type="ChEBI" id="CHEBI:61694"/>
        <dbReference type="EC" id="3.4.19.13"/>
    </reaction>
</comment>
<dbReference type="GO" id="GO:0036374">
    <property type="term" value="F:glutathione hydrolase activity"/>
    <property type="evidence" value="ECO:0007669"/>
    <property type="project" value="UniProtKB-UniRule"/>
</dbReference>
<comment type="caution">
    <text evidence="4">The sequence shown here is derived from an EMBL/GenBank/DDBJ whole genome shotgun (WGS) entry which is preliminary data.</text>
</comment>
<keyword evidence="3" id="KW-0378">Hydrolase</keyword>
<feature type="active site" description="Nucleophile" evidence="1">
    <location>
        <position position="370"/>
    </location>
</feature>
<comment type="function">
    <text evidence="3">Cleaves the gamma-glutamyl peptide bond of glutathione and glutathione conjugates.</text>
</comment>
<dbReference type="Gene3D" id="3.60.20.40">
    <property type="match status" value="1"/>
</dbReference>
<dbReference type="PRINTS" id="PR01210">
    <property type="entry name" value="GGTRANSPTASE"/>
</dbReference>
<reference evidence="4 5" key="1">
    <citation type="submission" date="2023-12" db="EMBL/GenBank/DDBJ databases">
        <title>A high-quality genome assembly for Dillenia turbinata (Dilleniales).</title>
        <authorList>
            <person name="Chanderbali A."/>
        </authorList>
    </citation>
    <scope>NUCLEOTIDE SEQUENCE [LARGE SCALE GENOMIC DNA]</scope>
    <source>
        <strain evidence="4">LSX21</strain>
        <tissue evidence="4">Leaf</tissue>
    </source>
</reference>
<comment type="pathway">
    <text evidence="3">Sulfur metabolism; glutathione metabolism.</text>
</comment>
<evidence type="ECO:0000313" key="4">
    <source>
        <dbReference type="EMBL" id="KAK6924135.1"/>
    </source>
</evidence>
<feature type="binding site" evidence="2">
    <location>
        <begin position="440"/>
        <end position="441"/>
    </location>
    <ligand>
        <name>L-glutamate</name>
        <dbReference type="ChEBI" id="CHEBI:29985"/>
    </ligand>
</feature>
<dbReference type="GO" id="GO:0103068">
    <property type="term" value="F:leukotriene C4 gamma-glutamyl transferase activity"/>
    <property type="evidence" value="ECO:0007669"/>
    <property type="project" value="UniProtKB-EC"/>
</dbReference>
<dbReference type="FunFam" id="1.10.246.130:FF:000001">
    <property type="entry name" value="Gamma-glutamyltransferase 5 isoform 1"/>
    <property type="match status" value="1"/>
</dbReference>
<keyword evidence="3" id="KW-0808">Transferase</keyword>
<dbReference type="EC" id="2.3.2.2" evidence="3"/>
<evidence type="ECO:0000313" key="5">
    <source>
        <dbReference type="Proteomes" id="UP001370490"/>
    </source>
</evidence>
<feature type="binding site" evidence="2">
    <location>
        <position position="412"/>
    </location>
    <ligand>
        <name>L-glutamate</name>
        <dbReference type="ChEBI" id="CHEBI:29985"/>
    </ligand>
</feature>
<feature type="binding site" evidence="2">
    <location>
        <position position="462"/>
    </location>
    <ligand>
        <name>L-glutamate</name>
        <dbReference type="ChEBI" id="CHEBI:29985"/>
    </ligand>
</feature>
<evidence type="ECO:0000256" key="1">
    <source>
        <dbReference type="PIRSR" id="PIRSR600101-1"/>
    </source>
</evidence>
<protein>
    <recommendedName>
        <fullName evidence="3">Glutathione hydrolase</fullName>
        <ecNumber evidence="3">2.3.2.2</ecNumber>
        <ecNumber evidence="3">3.4.19.13</ecNumber>
    </recommendedName>
    <alternativeName>
        <fullName evidence="3">Gamma-glutamyltransferase</fullName>
    </alternativeName>
    <alternativeName>
        <fullName evidence="3">Gamma-glutamyltranspeptidase</fullName>
    </alternativeName>
</protein>
<dbReference type="InterPro" id="IPR000101">
    <property type="entry name" value="GGT_peptidase"/>
</dbReference>
<evidence type="ECO:0000256" key="2">
    <source>
        <dbReference type="PIRSR" id="PIRSR600101-2"/>
    </source>
</evidence>
<feature type="binding site" evidence="2">
    <location>
        <position position="137"/>
    </location>
    <ligand>
        <name>L-glutamate</name>
        <dbReference type="ChEBI" id="CHEBI:29985"/>
    </ligand>
</feature>
<gene>
    <name evidence="4" type="ORF">RJ641_010335</name>
</gene>
<sequence>MACRNNYVDIFSVPYLPTPQIFQYGFTGKNACLVSWPEISLLYYALLLCTLSLRALSSPAKYRREVIARPHGVVATDDGRCSKIGRDVLREGGHAVDAAVAAAFCLGIVSPASSGIGGGDFMLVRLASRKAQAFDFRETASMLASQNMYGGNNSIKAAVPLSVAVPGELAVLHRAWKEYGKLPWERLDGDICHNKKLAQTLRTVARYGIEAFYNGSIGLKLVRDVQKLGGILKMEDLQGYQVRVREPLSAEVLGLKILGMPPPCSGGAIMILVLNILTQFVVPLGISGPLGVHRLIEALKHAFAVRMNRGDPDFVDLSEVLTDMLSPNFAAKLKKKINDSRTFPQGTMVAEICPVDPVLELWNQINDHGTSHLSIVDSEQNAVSMTCTINSYLGSKLLSQSTGIVLNNEMDDFSIPGEFSADFPPLAPVNFVRRSNRPLSSMSPTIILEDEQLKAVIGCSGGVRIIAGTSEVFINYFFKGMDPFSSVMAPRFYHELILNIVYVTGDHFELPAATRDVLEKKGHDLKNLNLGASFSSSVTQERVGTLLATEAVLPQSPAKRGNRCRTNRAAGHYREAQNPYHPFI</sequence>
<name>A0AAN8Z6B8_9MAGN</name>
<dbReference type="EC" id="3.4.19.13" evidence="3"/>
<dbReference type="Pfam" id="PF01019">
    <property type="entry name" value="G_glu_transpept"/>
    <property type="match status" value="2"/>
</dbReference>
<keyword evidence="5" id="KW-1185">Reference proteome</keyword>
<organism evidence="4 5">
    <name type="scientific">Dillenia turbinata</name>
    <dbReference type="NCBI Taxonomy" id="194707"/>
    <lineage>
        <taxon>Eukaryota</taxon>
        <taxon>Viridiplantae</taxon>
        <taxon>Streptophyta</taxon>
        <taxon>Embryophyta</taxon>
        <taxon>Tracheophyta</taxon>
        <taxon>Spermatophyta</taxon>
        <taxon>Magnoliopsida</taxon>
        <taxon>eudicotyledons</taxon>
        <taxon>Gunneridae</taxon>
        <taxon>Pentapetalae</taxon>
        <taxon>Dilleniales</taxon>
        <taxon>Dilleniaceae</taxon>
        <taxon>Dillenia</taxon>
    </lineage>
</organism>
<feature type="binding site" evidence="2">
    <location>
        <begin position="388"/>
        <end position="390"/>
    </location>
    <ligand>
        <name>L-glutamate</name>
        <dbReference type="ChEBI" id="CHEBI:29985"/>
    </ligand>
</feature>
<dbReference type="SUPFAM" id="SSF56235">
    <property type="entry name" value="N-terminal nucleophile aminohydrolases (Ntn hydrolases)"/>
    <property type="match status" value="1"/>
</dbReference>
<dbReference type="AlphaFoldDB" id="A0AAN8Z6B8"/>
<evidence type="ECO:0000256" key="3">
    <source>
        <dbReference type="RuleBase" id="RU368068"/>
    </source>
</evidence>
<dbReference type="EMBL" id="JBAMMX010000017">
    <property type="protein sequence ID" value="KAK6924135.1"/>
    <property type="molecule type" value="Genomic_DNA"/>
</dbReference>
<dbReference type="PANTHER" id="PTHR11686">
    <property type="entry name" value="GAMMA GLUTAMYL TRANSPEPTIDASE"/>
    <property type="match status" value="1"/>
</dbReference>
<dbReference type="PANTHER" id="PTHR11686:SF34">
    <property type="entry name" value="GLUTATHIONE HYDROLASE 1-RELATED"/>
    <property type="match status" value="1"/>
</dbReference>
<comment type="catalytic activity">
    <reaction evidence="3">
        <text>an S-substituted glutathione + H2O = an S-substituted L-cysteinylglycine + L-glutamate</text>
        <dbReference type="Rhea" id="RHEA:59468"/>
        <dbReference type="ChEBI" id="CHEBI:15377"/>
        <dbReference type="ChEBI" id="CHEBI:29985"/>
        <dbReference type="ChEBI" id="CHEBI:90779"/>
        <dbReference type="ChEBI" id="CHEBI:143103"/>
        <dbReference type="EC" id="3.4.19.13"/>
    </reaction>
</comment>
<dbReference type="InterPro" id="IPR029055">
    <property type="entry name" value="Ntn_hydrolases_N"/>
</dbReference>
<dbReference type="GO" id="GO:0006751">
    <property type="term" value="P:glutathione catabolic process"/>
    <property type="evidence" value="ECO:0007669"/>
    <property type="project" value="UniProtKB-UniRule"/>
</dbReference>